<dbReference type="PATRIC" id="fig|768706.3.peg.3448"/>
<dbReference type="Pfam" id="PF01925">
    <property type="entry name" value="TauE"/>
    <property type="match status" value="1"/>
</dbReference>
<dbReference type="InterPro" id="IPR002781">
    <property type="entry name" value="TM_pro_TauE-like"/>
</dbReference>
<organism evidence="9 10">
    <name type="scientific">Desulfosporosinus orientis (strain ATCC 19365 / DSM 765 / NCIMB 8382 / VKM B-1628 / Singapore I)</name>
    <name type="common">Desulfotomaculum orientis</name>
    <dbReference type="NCBI Taxonomy" id="768706"/>
    <lineage>
        <taxon>Bacteria</taxon>
        <taxon>Bacillati</taxon>
        <taxon>Bacillota</taxon>
        <taxon>Clostridia</taxon>
        <taxon>Eubacteriales</taxon>
        <taxon>Desulfitobacteriaceae</taxon>
        <taxon>Desulfosporosinus</taxon>
    </lineage>
</organism>
<evidence type="ECO:0000256" key="4">
    <source>
        <dbReference type="ARBA" id="ARBA00022475"/>
    </source>
</evidence>
<proteinExistence type="inferred from homology"/>
<dbReference type="EMBL" id="CP003108">
    <property type="protein sequence ID" value="AET68916.1"/>
    <property type="molecule type" value="Genomic_DNA"/>
</dbReference>
<sequence length="257" mass="27986">MLEMRYQDLFNLVIICSLGFLAAMVDAIAGGGGLISLPALLMVGIPPHLALGTNKFAASVASFNSSLTFARSGKVHFPLVKWQIPFTLLGAFLGAWAVLKVSSEFLNKAVLFLILFVGVYTLFRKNLGMKNTFKGLNSSRIVVGCLFALILGFYDGFFGPGTGSFLIFSFIAFFGFDFVIASANSKVLNFSSNIASLLFFAWNGKIIYQYGIPMALFMILGSYVGTRLAIRRGAVLVKPLFVIMSLLVAAKIIYQYV</sequence>
<keyword evidence="4 8" id="KW-1003">Cell membrane</keyword>
<keyword evidence="10" id="KW-1185">Reference proteome</keyword>
<evidence type="ECO:0000256" key="1">
    <source>
        <dbReference type="ARBA" id="ARBA00004651"/>
    </source>
</evidence>
<dbReference type="PANTHER" id="PTHR30269:SF0">
    <property type="entry name" value="MEMBRANE TRANSPORTER PROTEIN YFCA-RELATED"/>
    <property type="match status" value="1"/>
</dbReference>
<evidence type="ECO:0000256" key="2">
    <source>
        <dbReference type="ARBA" id="ARBA00009142"/>
    </source>
</evidence>
<keyword evidence="5 8" id="KW-0812">Transmembrane</keyword>
<keyword evidence="7 8" id="KW-0472">Membrane</keyword>
<evidence type="ECO:0000256" key="8">
    <source>
        <dbReference type="RuleBase" id="RU363041"/>
    </source>
</evidence>
<comment type="similarity">
    <text evidence="2 8">Belongs to the 4-toluene sulfonate uptake permease (TSUP) (TC 2.A.102) family.</text>
</comment>
<dbReference type="HOGENOM" id="CLU_045498_2_2_9"/>
<keyword evidence="6 8" id="KW-1133">Transmembrane helix</keyword>
<dbReference type="RefSeq" id="WP_014185724.1">
    <property type="nucleotide sequence ID" value="NC_016584.1"/>
</dbReference>
<feature type="transmembrane region" description="Helical" evidence="8">
    <location>
        <begin position="82"/>
        <end position="99"/>
    </location>
</feature>
<dbReference type="Proteomes" id="UP000006346">
    <property type="component" value="Chromosome"/>
</dbReference>
<evidence type="ECO:0000313" key="10">
    <source>
        <dbReference type="Proteomes" id="UP000006346"/>
    </source>
</evidence>
<dbReference type="GO" id="GO:0005886">
    <property type="term" value="C:plasma membrane"/>
    <property type="evidence" value="ECO:0007669"/>
    <property type="project" value="UniProtKB-SubCell"/>
</dbReference>
<feature type="transmembrane region" description="Helical" evidence="8">
    <location>
        <begin position="210"/>
        <end position="230"/>
    </location>
</feature>
<feature type="transmembrane region" description="Helical" evidence="8">
    <location>
        <begin position="235"/>
        <end position="254"/>
    </location>
</feature>
<feature type="transmembrane region" description="Helical" evidence="8">
    <location>
        <begin position="12"/>
        <end position="37"/>
    </location>
</feature>
<evidence type="ECO:0000256" key="3">
    <source>
        <dbReference type="ARBA" id="ARBA00022448"/>
    </source>
</evidence>
<evidence type="ECO:0000256" key="5">
    <source>
        <dbReference type="ARBA" id="ARBA00022692"/>
    </source>
</evidence>
<feature type="transmembrane region" description="Helical" evidence="8">
    <location>
        <begin position="160"/>
        <end position="180"/>
    </location>
</feature>
<evidence type="ECO:0000256" key="7">
    <source>
        <dbReference type="ARBA" id="ARBA00023136"/>
    </source>
</evidence>
<dbReference type="STRING" id="768706.Desor_3421"/>
<dbReference type="eggNOG" id="COG0730">
    <property type="taxonomic scope" value="Bacteria"/>
</dbReference>
<evidence type="ECO:0000313" key="9">
    <source>
        <dbReference type="EMBL" id="AET68916.1"/>
    </source>
</evidence>
<reference evidence="10" key="1">
    <citation type="submission" date="2011-11" db="EMBL/GenBank/DDBJ databases">
        <title>Complete sequence of Desulfosporosinus orientis DSM 765.</title>
        <authorList>
            <person name="Lucas S."/>
            <person name="Han J."/>
            <person name="Lapidus A."/>
            <person name="Cheng J.-F."/>
            <person name="Goodwin L."/>
            <person name="Pitluck S."/>
            <person name="Peters L."/>
            <person name="Ovchinnikova G."/>
            <person name="Teshima H."/>
            <person name="Detter J.C."/>
            <person name="Han C."/>
            <person name="Tapia R."/>
            <person name="Land M."/>
            <person name="Hauser L."/>
            <person name="Kyrpides N."/>
            <person name="Ivanova N."/>
            <person name="Pagani I."/>
            <person name="Pester M."/>
            <person name="Spring S."/>
            <person name="Ollivier B."/>
            <person name="Rattei T."/>
            <person name="Klenk H.-P."/>
            <person name="Wagner M."/>
            <person name="Loy A."/>
            <person name="Woyke T."/>
        </authorList>
    </citation>
    <scope>NUCLEOTIDE SEQUENCE [LARGE SCALE GENOMIC DNA]</scope>
    <source>
        <strain evidence="10">ATCC 19365 / DSM 765 / NCIMB 8382 / VKM B-1628</strain>
    </source>
</reference>
<dbReference type="PANTHER" id="PTHR30269">
    <property type="entry name" value="TRANSMEMBRANE PROTEIN YFCA"/>
    <property type="match status" value="1"/>
</dbReference>
<keyword evidence="3" id="KW-0813">Transport</keyword>
<accession>G7WFP3</accession>
<reference evidence="9 10" key="2">
    <citation type="journal article" date="2012" name="J. Bacteriol.">
        <title>Complete genome sequences of Desulfosporosinus orientis DSM765T, Desulfosporosinus youngiae DSM17734T, Desulfosporosinus meridiei DSM13257T, and Desulfosporosinus acidiphilus DSM22704T.</title>
        <authorList>
            <person name="Pester M."/>
            <person name="Brambilla E."/>
            <person name="Alazard D."/>
            <person name="Rattei T."/>
            <person name="Weinmaier T."/>
            <person name="Han J."/>
            <person name="Lucas S."/>
            <person name="Lapidus A."/>
            <person name="Cheng J.F."/>
            <person name="Goodwin L."/>
            <person name="Pitluck S."/>
            <person name="Peters L."/>
            <person name="Ovchinnikova G."/>
            <person name="Teshima H."/>
            <person name="Detter J.C."/>
            <person name="Han C.S."/>
            <person name="Tapia R."/>
            <person name="Land M.L."/>
            <person name="Hauser L."/>
            <person name="Kyrpides N.C."/>
            <person name="Ivanova N.N."/>
            <person name="Pagani I."/>
            <person name="Huntmann M."/>
            <person name="Wei C.L."/>
            <person name="Davenport K.W."/>
            <person name="Daligault H."/>
            <person name="Chain P.S."/>
            <person name="Chen A."/>
            <person name="Mavromatis K."/>
            <person name="Markowitz V."/>
            <person name="Szeto E."/>
            <person name="Mikhailova N."/>
            <person name="Pati A."/>
            <person name="Wagner M."/>
            <person name="Woyke T."/>
            <person name="Ollivier B."/>
            <person name="Klenk H.P."/>
            <person name="Spring S."/>
            <person name="Loy A."/>
        </authorList>
    </citation>
    <scope>NUCLEOTIDE SEQUENCE [LARGE SCALE GENOMIC DNA]</scope>
    <source>
        <strain evidence="10">ATCC 19365 / DSM 765 / NCIMB 8382 / VKM B-1628</strain>
    </source>
</reference>
<name>G7WFP3_DESOD</name>
<evidence type="ECO:0000256" key="6">
    <source>
        <dbReference type="ARBA" id="ARBA00022989"/>
    </source>
</evidence>
<comment type="subcellular location">
    <subcellularLocation>
        <location evidence="1 8">Cell membrane</location>
        <topology evidence="1 8">Multi-pass membrane protein</topology>
    </subcellularLocation>
</comment>
<gene>
    <name evidence="9" type="ordered locus">Desor_3421</name>
</gene>
<feature type="transmembrane region" description="Helical" evidence="8">
    <location>
        <begin position="135"/>
        <end position="154"/>
    </location>
</feature>
<dbReference type="KEGG" id="dor:Desor_3421"/>
<dbReference type="InterPro" id="IPR052017">
    <property type="entry name" value="TSUP"/>
</dbReference>
<dbReference type="AlphaFoldDB" id="G7WFP3"/>
<feature type="transmembrane region" description="Helical" evidence="8">
    <location>
        <begin position="105"/>
        <end position="123"/>
    </location>
</feature>
<protein>
    <recommendedName>
        <fullName evidence="8">Probable membrane transporter protein</fullName>
    </recommendedName>
</protein>